<comment type="caution">
    <text evidence="1">The sequence shown here is derived from an EMBL/GenBank/DDBJ whole genome shotgun (WGS) entry which is preliminary data.</text>
</comment>
<evidence type="ECO:0000313" key="1">
    <source>
        <dbReference type="EMBL" id="OHT06589.1"/>
    </source>
</evidence>
<evidence type="ECO:0008006" key="3">
    <source>
        <dbReference type="Google" id="ProtNLM"/>
    </source>
</evidence>
<dbReference type="GeneID" id="94838986"/>
<proteinExistence type="predicted"/>
<dbReference type="Proteomes" id="UP000179807">
    <property type="component" value="Unassembled WGS sequence"/>
</dbReference>
<reference evidence="1" key="1">
    <citation type="submission" date="2016-10" db="EMBL/GenBank/DDBJ databases">
        <authorList>
            <person name="Benchimol M."/>
            <person name="Almeida L.G."/>
            <person name="Vasconcelos A.T."/>
            <person name="Perreira-Neves A."/>
            <person name="Rosa I.A."/>
            <person name="Tasca T."/>
            <person name="Bogo M.R."/>
            <person name="de Souza W."/>
        </authorList>
    </citation>
    <scope>NUCLEOTIDE SEQUENCE [LARGE SCALE GENOMIC DNA]</scope>
    <source>
        <strain evidence="1">K</strain>
    </source>
</reference>
<dbReference type="RefSeq" id="XP_068359725.1">
    <property type="nucleotide sequence ID" value="XM_068504282.1"/>
</dbReference>
<name>A0A1J4KAV3_9EUKA</name>
<dbReference type="Gene3D" id="3.30.428.10">
    <property type="entry name" value="HIT-like"/>
    <property type="match status" value="1"/>
</dbReference>
<evidence type="ECO:0000313" key="2">
    <source>
        <dbReference type="Proteomes" id="UP000179807"/>
    </source>
</evidence>
<keyword evidence="2" id="KW-1185">Reference proteome</keyword>
<sequence>MDRRNQGRQPRLDYKNDTILFESEHFISIANPFQKRAHLIIRAKRDADKSFQNNLEDFDDPLKDEFWHIVQQTVAETKKPSMICHHFGGWRSADHFHVHIVLKKRDFADYVSKRTNHPENEQKIIDLISQKSEQLVNRHLNEFKAQEIKDLKSSLEANRNKFTHEKFEDDEFGGFRIELDRDYPWIKFIPVEQPQYSRDPKEVQKQLKEYRQKCFSAMFLFAEQVACLKDVFFLF</sequence>
<dbReference type="InterPro" id="IPR036265">
    <property type="entry name" value="HIT-like_sf"/>
</dbReference>
<dbReference type="OrthoDB" id="10264369at2759"/>
<dbReference type="VEuPathDB" id="TrichDB:TRFO_25332"/>
<dbReference type="SUPFAM" id="SSF54197">
    <property type="entry name" value="HIT-like"/>
    <property type="match status" value="1"/>
</dbReference>
<accession>A0A1J4KAV3</accession>
<organism evidence="1 2">
    <name type="scientific">Tritrichomonas foetus</name>
    <dbReference type="NCBI Taxonomy" id="1144522"/>
    <lineage>
        <taxon>Eukaryota</taxon>
        <taxon>Metamonada</taxon>
        <taxon>Parabasalia</taxon>
        <taxon>Tritrichomonadida</taxon>
        <taxon>Tritrichomonadidae</taxon>
        <taxon>Tritrichomonas</taxon>
    </lineage>
</organism>
<protein>
    <recommendedName>
        <fullName evidence="3">HIT domain-containing protein</fullName>
    </recommendedName>
</protein>
<dbReference type="AlphaFoldDB" id="A0A1J4KAV3"/>
<dbReference type="EMBL" id="MLAK01000721">
    <property type="protein sequence ID" value="OHT06589.1"/>
    <property type="molecule type" value="Genomic_DNA"/>
</dbReference>
<gene>
    <name evidence="1" type="ORF">TRFO_25332</name>
</gene>